<dbReference type="GO" id="GO:0016020">
    <property type="term" value="C:membrane"/>
    <property type="evidence" value="ECO:0007669"/>
    <property type="project" value="UniProtKB-SubCell"/>
</dbReference>
<dbReference type="PANTHER" id="PTHR37422:SF17">
    <property type="entry name" value="O-ANTIGEN LIGASE"/>
    <property type="match status" value="1"/>
</dbReference>
<evidence type="ECO:0000256" key="2">
    <source>
        <dbReference type="ARBA" id="ARBA00022692"/>
    </source>
</evidence>
<feature type="transmembrane region" description="Helical" evidence="5">
    <location>
        <begin position="357"/>
        <end position="376"/>
    </location>
</feature>
<proteinExistence type="predicted"/>
<comment type="subcellular location">
    <subcellularLocation>
        <location evidence="1">Membrane</location>
        <topology evidence="1">Multi-pass membrane protein</topology>
    </subcellularLocation>
</comment>
<organism evidence="7 8">
    <name type="scientific">Sulfurimonas hongkongensis</name>
    <dbReference type="NCBI Taxonomy" id="1172190"/>
    <lineage>
        <taxon>Bacteria</taxon>
        <taxon>Pseudomonadati</taxon>
        <taxon>Campylobacterota</taxon>
        <taxon>Epsilonproteobacteria</taxon>
        <taxon>Campylobacterales</taxon>
        <taxon>Sulfurimonadaceae</taxon>
        <taxon>Sulfurimonas</taxon>
    </lineage>
</organism>
<dbReference type="PANTHER" id="PTHR37422">
    <property type="entry name" value="TEICHURONIC ACID BIOSYNTHESIS PROTEIN TUAE"/>
    <property type="match status" value="1"/>
</dbReference>
<accession>T0JFI1</accession>
<dbReference type="InterPro" id="IPR051533">
    <property type="entry name" value="WaaL-like"/>
</dbReference>
<feature type="transmembrane region" description="Helical" evidence="5">
    <location>
        <begin position="113"/>
        <end position="136"/>
    </location>
</feature>
<dbReference type="Proteomes" id="UP000015520">
    <property type="component" value="Unassembled WGS sequence"/>
</dbReference>
<feature type="domain" description="O-antigen ligase-related" evidence="6">
    <location>
        <begin position="187"/>
        <end position="343"/>
    </location>
</feature>
<comment type="caution">
    <text evidence="7">The sequence shown here is derived from an EMBL/GenBank/DDBJ whole genome shotgun (WGS) entry which is preliminary data.</text>
</comment>
<sequence>MIKNLVKNIDYSSCLNYLLILYAFCLPISKAGVVTIEILLIVFWLLEGNLKYKLKQIINNRFLVVLGTFLLFSILSVLWSSEKLFALDYIRKYWHLLIIPIIFTSLKKEYLDYILSSFLISMLISEIVSYGIFFEIWSKEGVLPSIPSPFIGHIDYSIYLAFTVFILLHKILFSTNLKMKIVYTIYMLGSLSNLFVNGGRTGQIAFFISLFVVALLNTKHKLRAIIGSIIVGAIIFTSAYNLSPVFHDRMNYTYIDMKNMVENSDFTESLSIRVSLWIIGTHVFLDNPAIGTGVGDEAKSIDKYIEKYNFLYFKNFDSNYIDFHNTFIQYAAQLGIVGLTLFIGLFIALLRLKFKSIIYRNLNVTFISLYILLSAVGDSLHVMASMIFFAFFSGIFIAISKYESDNNSEISRCKT</sequence>
<feature type="transmembrane region" description="Helical" evidence="5">
    <location>
        <begin position="225"/>
        <end position="243"/>
    </location>
</feature>
<keyword evidence="8" id="KW-1185">Reference proteome</keyword>
<keyword evidence="3 5" id="KW-1133">Transmembrane helix</keyword>
<dbReference type="AlphaFoldDB" id="T0JFI1"/>
<evidence type="ECO:0000313" key="7">
    <source>
        <dbReference type="EMBL" id="EQB35622.1"/>
    </source>
</evidence>
<evidence type="ECO:0000313" key="8">
    <source>
        <dbReference type="Proteomes" id="UP000015520"/>
    </source>
</evidence>
<feature type="transmembrane region" description="Helical" evidence="5">
    <location>
        <begin position="20"/>
        <end position="46"/>
    </location>
</feature>
<dbReference type="RefSeq" id="WP_021288262.1">
    <property type="nucleotide sequence ID" value="NZ_AUPZ01000013.1"/>
</dbReference>
<evidence type="ECO:0000256" key="4">
    <source>
        <dbReference type="ARBA" id="ARBA00023136"/>
    </source>
</evidence>
<evidence type="ECO:0000256" key="3">
    <source>
        <dbReference type="ARBA" id="ARBA00022989"/>
    </source>
</evidence>
<evidence type="ECO:0000259" key="6">
    <source>
        <dbReference type="Pfam" id="PF04932"/>
    </source>
</evidence>
<keyword evidence="4 5" id="KW-0472">Membrane</keyword>
<feature type="transmembrane region" description="Helical" evidence="5">
    <location>
        <begin position="156"/>
        <end position="173"/>
    </location>
</feature>
<dbReference type="InterPro" id="IPR007016">
    <property type="entry name" value="O-antigen_ligase-rel_domated"/>
</dbReference>
<gene>
    <name evidence="7" type="ORF">M947_10090</name>
</gene>
<feature type="transmembrane region" description="Helical" evidence="5">
    <location>
        <begin position="202"/>
        <end position="218"/>
    </location>
</feature>
<dbReference type="EMBL" id="AUPZ01000013">
    <property type="protein sequence ID" value="EQB35622.1"/>
    <property type="molecule type" value="Genomic_DNA"/>
</dbReference>
<name>T0JFI1_9BACT</name>
<dbReference type="PATRIC" id="fig|1172190.3.peg.1952"/>
<dbReference type="STRING" id="1172190.M947_10090"/>
<feature type="transmembrane region" description="Helical" evidence="5">
    <location>
        <begin position="327"/>
        <end position="350"/>
    </location>
</feature>
<reference evidence="7 8" key="1">
    <citation type="submission" date="2013-07" db="EMBL/GenBank/DDBJ databases">
        <title>Sulfurimonas hongkongensis AST-10 Genome Sequencing.</title>
        <authorList>
            <person name="Cai L."/>
            <person name="Zhang T."/>
        </authorList>
    </citation>
    <scope>NUCLEOTIDE SEQUENCE [LARGE SCALE GENOMIC DNA]</scope>
    <source>
        <strain evidence="7 8">AST-10</strain>
    </source>
</reference>
<dbReference type="OrthoDB" id="5292786at2"/>
<keyword evidence="2 5" id="KW-0812">Transmembrane</keyword>
<evidence type="ECO:0000256" key="5">
    <source>
        <dbReference type="SAM" id="Phobius"/>
    </source>
</evidence>
<feature type="transmembrane region" description="Helical" evidence="5">
    <location>
        <begin position="58"/>
        <end position="78"/>
    </location>
</feature>
<protein>
    <recommendedName>
        <fullName evidence="6">O-antigen ligase-related domain-containing protein</fullName>
    </recommendedName>
</protein>
<dbReference type="eggNOG" id="COG3307">
    <property type="taxonomic scope" value="Bacteria"/>
</dbReference>
<feature type="transmembrane region" description="Helical" evidence="5">
    <location>
        <begin position="382"/>
        <end position="402"/>
    </location>
</feature>
<dbReference type="Pfam" id="PF04932">
    <property type="entry name" value="Wzy_C"/>
    <property type="match status" value="1"/>
</dbReference>
<evidence type="ECO:0000256" key="1">
    <source>
        <dbReference type="ARBA" id="ARBA00004141"/>
    </source>
</evidence>